<proteinExistence type="inferred from homology"/>
<dbReference type="EMBL" id="HBIU01028465">
    <property type="protein sequence ID" value="CAE0634380.1"/>
    <property type="molecule type" value="Transcribed_RNA"/>
</dbReference>
<sequence length="169" mass="18272">MAAQGVTASYLKALRVRPVKSFTSLLLGHQKRGISSSFPHFHGHDDHDVATNPLVSLHFKSKKGMQTVKARVGMNVMRVAHANNIELEGACEGVIACSTCHVVLEGALFDRLAAASEEEEDMLDQAPGLTPTSRLGCQVEVTEDMEGATITLPAITRNFYVDGHVPQPH</sequence>
<evidence type="ECO:0000256" key="3">
    <source>
        <dbReference type="ARBA" id="ARBA00022714"/>
    </source>
</evidence>
<feature type="domain" description="2Fe-2S ferredoxin-type" evidence="9">
    <location>
        <begin position="53"/>
        <end position="156"/>
    </location>
</feature>
<dbReference type="PANTHER" id="PTHR23426:SF72">
    <property type="entry name" value="2FE-2S FERREDOXIN-TYPE DOMAIN-CONTAINING PROTEIN"/>
    <property type="match status" value="1"/>
</dbReference>
<dbReference type="AlphaFoldDB" id="A0A6T5LJJ2"/>
<dbReference type="GO" id="GO:0046872">
    <property type="term" value="F:metal ion binding"/>
    <property type="evidence" value="ECO:0007669"/>
    <property type="project" value="UniProtKB-KW"/>
</dbReference>
<comment type="cofactor">
    <cofactor evidence="8">
        <name>[2Fe-2S] cluster</name>
        <dbReference type="ChEBI" id="CHEBI:190135"/>
    </cofactor>
</comment>
<dbReference type="GO" id="GO:0009055">
    <property type="term" value="F:electron transfer activity"/>
    <property type="evidence" value="ECO:0007669"/>
    <property type="project" value="TreeGrafter"/>
</dbReference>
<keyword evidence="5" id="KW-0249">Electron transport</keyword>
<evidence type="ECO:0000256" key="8">
    <source>
        <dbReference type="ARBA" id="ARBA00034078"/>
    </source>
</evidence>
<keyword evidence="7" id="KW-0411">Iron-sulfur</keyword>
<evidence type="ECO:0000313" key="10">
    <source>
        <dbReference type="EMBL" id="CAE0634380.1"/>
    </source>
</evidence>
<reference evidence="10" key="1">
    <citation type="submission" date="2021-01" db="EMBL/GenBank/DDBJ databases">
        <authorList>
            <person name="Corre E."/>
            <person name="Pelletier E."/>
            <person name="Niang G."/>
            <person name="Scheremetjew M."/>
            <person name="Finn R."/>
            <person name="Kale V."/>
            <person name="Holt S."/>
            <person name="Cochrane G."/>
            <person name="Meng A."/>
            <person name="Brown T."/>
            <person name="Cohen L."/>
        </authorList>
    </citation>
    <scope>NUCLEOTIDE SEQUENCE</scope>
    <source>
        <strain evidence="10">CCMP3107</strain>
    </source>
</reference>
<dbReference type="InterPro" id="IPR001041">
    <property type="entry name" value="2Fe-2S_ferredoxin-type"/>
</dbReference>
<dbReference type="PROSITE" id="PS51085">
    <property type="entry name" value="2FE2S_FER_2"/>
    <property type="match status" value="1"/>
</dbReference>
<accession>A0A6T5LJJ2</accession>
<evidence type="ECO:0000256" key="5">
    <source>
        <dbReference type="ARBA" id="ARBA00022982"/>
    </source>
</evidence>
<dbReference type="InterPro" id="IPR012675">
    <property type="entry name" value="Beta-grasp_dom_sf"/>
</dbReference>
<keyword evidence="6" id="KW-0408">Iron</keyword>
<dbReference type="InterPro" id="IPR036010">
    <property type="entry name" value="2Fe-2S_ferredoxin-like_sf"/>
</dbReference>
<name>A0A6T5LJJ2_HETAK</name>
<dbReference type="CDD" id="cd00207">
    <property type="entry name" value="fer2"/>
    <property type="match status" value="1"/>
</dbReference>
<dbReference type="PRINTS" id="PR00355">
    <property type="entry name" value="ADRENODOXIN"/>
</dbReference>
<protein>
    <recommendedName>
        <fullName evidence="9">2Fe-2S ferredoxin-type domain-containing protein</fullName>
    </recommendedName>
</protein>
<dbReference type="GO" id="GO:0005739">
    <property type="term" value="C:mitochondrion"/>
    <property type="evidence" value="ECO:0007669"/>
    <property type="project" value="TreeGrafter"/>
</dbReference>
<evidence type="ECO:0000256" key="4">
    <source>
        <dbReference type="ARBA" id="ARBA00022723"/>
    </source>
</evidence>
<dbReference type="PANTHER" id="PTHR23426">
    <property type="entry name" value="FERREDOXIN/ADRENODOXIN"/>
    <property type="match status" value="1"/>
</dbReference>
<dbReference type="SUPFAM" id="SSF54292">
    <property type="entry name" value="2Fe-2S ferredoxin-like"/>
    <property type="match status" value="1"/>
</dbReference>
<comment type="similarity">
    <text evidence="1">Belongs to the adrenodoxin/putidaredoxin family.</text>
</comment>
<dbReference type="InterPro" id="IPR001055">
    <property type="entry name" value="Adrenodoxin-like"/>
</dbReference>
<gene>
    <name evidence="10" type="ORF">HAKA00212_LOCUS13098</name>
</gene>
<evidence type="ECO:0000256" key="1">
    <source>
        <dbReference type="ARBA" id="ARBA00010914"/>
    </source>
</evidence>
<keyword evidence="2" id="KW-0813">Transport</keyword>
<evidence type="ECO:0000256" key="7">
    <source>
        <dbReference type="ARBA" id="ARBA00023014"/>
    </source>
</evidence>
<dbReference type="GO" id="GO:0140647">
    <property type="term" value="P:P450-containing electron transport chain"/>
    <property type="evidence" value="ECO:0007669"/>
    <property type="project" value="InterPro"/>
</dbReference>
<keyword evidence="3" id="KW-0001">2Fe-2S</keyword>
<keyword evidence="4" id="KW-0479">Metal-binding</keyword>
<organism evidence="10">
    <name type="scientific">Heterosigma akashiwo</name>
    <name type="common">Chromophytic alga</name>
    <name type="synonym">Heterosigma carterae</name>
    <dbReference type="NCBI Taxonomy" id="2829"/>
    <lineage>
        <taxon>Eukaryota</taxon>
        <taxon>Sar</taxon>
        <taxon>Stramenopiles</taxon>
        <taxon>Ochrophyta</taxon>
        <taxon>Raphidophyceae</taxon>
        <taxon>Chattonellales</taxon>
        <taxon>Chattonellaceae</taxon>
        <taxon>Heterosigma</taxon>
    </lineage>
</organism>
<evidence type="ECO:0000256" key="2">
    <source>
        <dbReference type="ARBA" id="ARBA00022448"/>
    </source>
</evidence>
<dbReference type="Gene3D" id="3.10.20.30">
    <property type="match status" value="1"/>
</dbReference>
<dbReference type="Pfam" id="PF00111">
    <property type="entry name" value="Fer2"/>
    <property type="match status" value="1"/>
</dbReference>
<dbReference type="GO" id="GO:0051537">
    <property type="term" value="F:2 iron, 2 sulfur cluster binding"/>
    <property type="evidence" value="ECO:0007669"/>
    <property type="project" value="UniProtKB-KW"/>
</dbReference>
<evidence type="ECO:0000256" key="6">
    <source>
        <dbReference type="ARBA" id="ARBA00023004"/>
    </source>
</evidence>
<evidence type="ECO:0000259" key="9">
    <source>
        <dbReference type="PROSITE" id="PS51085"/>
    </source>
</evidence>